<evidence type="ECO:0000313" key="10">
    <source>
        <dbReference type="Proteomes" id="UP001501676"/>
    </source>
</evidence>
<dbReference type="SUPFAM" id="SSF88946">
    <property type="entry name" value="Sigma2 domain of RNA polymerase sigma factors"/>
    <property type="match status" value="1"/>
</dbReference>
<dbReference type="Gene3D" id="3.10.450.50">
    <property type="match status" value="1"/>
</dbReference>
<dbReference type="InterPro" id="IPR037401">
    <property type="entry name" value="SnoaL-like"/>
</dbReference>
<gene>
    <name evidence="9" type="ORF">GCM10020369_67960</name>
</gene>
<evidence type="ECO:0000256" key="5">
    <source>
        <dbReference type="ARBA" id="ARBA00023163"/>
    </source>
</evidence>
<dbReference type="PANTHER" id="PTHR30173:SF43">
    <property type="entry name" value="ECF RNA POLYMERASE SIGMA FACTOR SIGI-RELATED"/>
    <property type="match status" value="1"/>
</dbReference>
<dbReference type="NCBIfam" id="NF007214">
    <property type="entry name" value="PRK09636.1"/>
    <property type="match status" value="1"/>
</dbReference>
<dbReference type="Gene3D" id="1.10.1740.10">
    <property type="match status" value="1"/>
</dbReference>
<dbReference type="Gene3D" id="1.10.10.10">
    <property type="entry name" value="Winged helix-like DNA-binding domain superfamily/Winged helix DNA-binding domain"/>
    <property type="match status" value="1"/>
</dbReference>
<evidence type="ECO:0000313" key="9">
    <source>
        <dbReference type="EMBL" id="GAA3395314.1"/>
    </source>
</evidence>
<dbReference type="Pfam" id="PF08281">
    <property type="entry name" value="Sigma70_r4_2"/>
    <property type="match status" value="1"/>
</dbReference>
<dbReference type="InterPro" id="IPR013249">
    <property type="entry name" value="RNA_pol_sigma70_r4_t2"/>
</dbReference>
<evidence type="ECO:0000256" key="3">
    <source>
        <dbReference type="ARBA" id="ARBA00023015"/>
    </source>
</evidence>
<dbReference type="EMBL" id="BAAAYN010000048">
    <property type="protein sequence ID" value="GAA3395314.1"/>
    <property type="molecule type" value="Genomic_DNA"/>
</dbReference>
<dbReference type="PANTHER" id="PTHR30173">
    <property type="entry name" value="SIGMA 19 FACTOR"/>
    <property type="match status" value="1"/>
</dbReference>
<sequence length="323" mass="35094">MGTVEVDEFTPHREHLVRVAYRMLGSLADAEDAVQEAWLRWQRADRSDIVDPRAWLTRVTGRICLDVLRSARVTREAYVGPWLPEPLVERLPAESASASGAGADPADIAVLDDTVRIALLHLLERLTPEQRVAFVLHDVFGIPFDGIASALGTKVDTARQLASRARRLLHSSAPPPLAPLPEQRATVEAFFEACQGGDLARLTSLLAPDVEFHSDGGGKVRAALRPIVGIEKVIRFLLGILEQAGNAVVPEPALVNGQYGVVLRLRPNYSADAEYRAWVAGRETLGVVVPDVSADGRISRISFVVNPEKLRHLPPVDDGSGVS</sequence>
<keyword evidence="4" id="KW-0731">Sigma factor</keyword>
<comment type="subunit">
    <text evidence="2">Interacts transiently with the RNA polymerase catalytic core formed by RpoA, RpoB, RpoC and RpoZ (2 alpha, 1 beta, 1 beta' and 1 omega subunit) to form the RNA polymerase holoenzyme that can initiate transcription.</text>
</comment>
<evidence type="ECO:0000259" key="8">
    <source>
        <dbReference type="Pfam" id="PF12680"/>
    </source>
</evidence>
<proteinExistence type="inferred from homology"/>
<reference evidence="10" key="1">
    <citation type="journal article" date="2019" name="Int. J. Syst. Evol. Microbiol.">
        <title>The Global Catalogue of Microorganisms (GCM) 10K type strain sequencing project: providing services to taxonomists for standard genome sequencing and annotation.</title>
        <authorList>
            <consortium name="The Broad Institute Genomics Platform"/>
            <consortium name="The Broad Institute Genome Sequencing Center for Infectious Disease"/>
            <person name="Wu L."/>
            <person name="Ma J."/>
        </authorList>
    </citation>
    <scope>NUCLEOTIDE SEQUENCE [LARGE SCALE GENOMIC DNA]</scope>
    <source>
        <strain evidence="10">JCM 9458</strain>
    </source>
</reference>
<dbReference type="SUPFAM" id="SSF54427">
    <property type="entry name" value="NTF2-like"/>
    <property type="match status" value="1"/>
</dbReference>
<dbReference type="InterPro" id="IPR036388">
    <property type="entry name" value="WH-like_DNA-bd_sf"/>
</dbReference>
<keyword evidence="3" id="KW-0805">Transcription regulation</keyword>
<evidence type="ECO:0000256" key="4">
    <source>
        <dbReference type="ARBA" id="ARBA00023082"/>
    </source>
</evidence>
<dbReference type="Pfam" id="PF04542">
    <property type="entry name" value="Sigma70_r2"/>
    <property type="match status" value="1"/>
</dbReference>
<dbReference type="Pfam" id="PF12680">
    <property type="entry name" value="SnoaL_2"/>
    <property type="match status" value="1"/>
</dbReference>
<dbReference type="InterPro" id="IPR013325">
    <property type="entry name" value="RNA_pol_sigma_r2"/>
</dbReference>
<organism evidence="9 10">
    <name type="scientific">Cryptosporangium minutisporangium</name>
    <dbReference type="NCBI Taxonomy" id="113569"/>
    <lineage>
        <taxon>Bacteria</taxon>
        <taxon>Bacillati</taxon>
        <taxon>Actinomycetota</taxon>
        <taxon>Actinomycetes</taxon>
        <taxon>Cryptosporangiales</taxon>
        <taxon>Cryptosporangiaceae</taxon>
        <taxon>Cryptosporangium</taxon>
    </lineage>
</organism>
<keyword evidence="10" id="KW-1185">Reference proteome</keyword>
<evidence type="ECO:0000256" key="2">
    <source>
        <dbReference type="ARBA" id="ARBA00011344"/>
    </source>
</evidence>
<dbReference type="InterPro" id="IPR052704">
    <property type="entry name" value="ECF_Sigma-70_Domain"/>
</dbReference>
<comment type="caution">
    <text evidence="9">The sequence shown here is derived from an EMBL/GenBank/DDBJ whole genome shotgun (WGS) entry which is preliminary data.</text>
</comment>
<keyword evidence="5" id="KW-0804">Transcription</keyword>
<dbReference type="InterPro" id="IPR007627">
    <property type="entry name" value="RNA_pol_sigma70_r2"/>
</dbReference>
<dbReference type="InterPro" id="IPR032710">
    <property type="entry name" value="NTF2-like_dom_sf"/>
</dbReference>
<dbReference type="Proteomes" id="UP001501676">
    <property type="component" value="Unassembled WGS sequence"/>
</dbReference>
<evidence type="ECO:0000259" key="6">
    <source>
        <dbReference type="Pfam" id="PF04542"/>
    </source>
</evidence>
<dbReference type="SUPFAM" id="SSF88659">
    <property type="entry name" value="Sigma3 and sigma4 domains of RNA polymerase sigma factors"/>
    <property type="match status" value="1"/>
</dbReference>
<dbReference type="InterPro" id="IPR013324">
    <property type="entry name" value="RNA_pol_sigma_r3/r4-like"/>
</dbReference>
<dbReference type="NCBIfam" id="TIGR02937">
    <property type="entry name" value="sigma70-ECF"/>
    <property type="match status" value="1"/>
</dbReference>
<comment type="similarity">
    <text evidence="1">Belongs to the sigma-70 factor family. ECF subfamily.</text>
</comment>
<feature type="domain" description="RNA polymerase sigma-70 region 2" evidence="6">
    <location>
        <begin position="10"/>
        <end position="72"/>
    </location>
</feature>
<evidence type="ECO:0000259" key="7">
    <source>
        <dbReference type="Pfam" id="PF08281"/>
    </source>
</evidence>
<feature type="domain" description="SnoaL-like" evidence="8">
    <location>
        <begin position="187"/>
        <end position="300"/>
    </location>
</feature>
<evidence type="ECO:0000256" key="1">
    <source>
        <dbReference type="ARBA" id="ARBA00010641"/>
    </source>
</evidence>
<dbReference type="InterPro" id="IPR014284">
    <property type="entry name" value="RNA_pol_sigma-70_dom"/>
</dbReference>
<accession>A0ABP6T9U4</accession>
<feature type="domain" description="RNA polymerase sigma factor 70 region 4 type 2" evidence="7">
    <location>
        <begin position="118"/>
        <end position="169"/>
    </location>
</feature>
<protein>
    <submittedName>
        <fullName evidence="9">Sigma-70 family RNA polymerase sigma factor</fullName>
    </submittedName>
</protein>
<name>A0ABP6T9U4_9ACTN</name>
<dbReference type="RefSeq" id="WP_345732363.1">
    <property type="nucleotide sequence ID" value="NZ_BAAAYN010000048.1"/>
</dbReference>